<dbReference type="GO" id="GO:0004674">
    <property type="term" value="F:protein serine/threonine kinase activity"/>
    <property type="evidence" value="ECO:0007669"/>
    <property type="project" value="UniProtKB-KW"/>
</dbReference>
<evidence type="ECO:0000256" key="12">
    <source>
        <dbReference type="ARBA" id="ARBA00048679"/>
    </source>
</evidence>
<dbReference type="FunFam" id="1.10.510.10:FF:001023">
    <property type="entry name" value="Os07g0541700 protein"/>
    <property type="match status" value="1"/>
</dbReference>
<keyword evidence="7" id="KW-0418">Kinase</keyword>
<evidence type="ECO:0000256" key="5">
    <source>
        <dbReference type="ARBA" id="ARBA00022692"/>
    </source>
</evidence>
<evidence type="ECO:0000256" key="7">
    <source>
        <dbReference type="ARBA" id="ARBA00022777"/>
    </source>
</evidence>
<keyword evidence="5" id="KW-0812">Transmembrane</keyword>
<dbReference type="InterPro" id="IPR047117">
    <property type="entry name" value="PERK1-13-like"/>
</dbReference>
<dbReference type="EMBL" id="JBDFQZ010000007">
    <property type="protein sequence ID" value="KAK9706025.1"/>
    <property type="molecule type" value="Genomic_DNA"/>
</dbReference>
<proteinExistence type="predicted"/>
<keyword evidence="3" id="KW-0723">Serine/threonine-protein kinase</keyword>
<keyword evidence="4" id="KW-0808">Transferase</keyword>
<dbReference type="EC" id="2.7.11.1" evidence="2"/>
<comment type="subcellular location">
    <subcellularLocation>
        <location evidence="1">Cell membrane</location>
        <topology evidence="1">Single-pass membrane protein</topology>
    </subcellularLocation>
</comment>
<keyword evidence="15" id="KW-1185">Reference proteome</keyword>
<evidence type="ECO:0000256" key="6">
    <source>
        <dbReference type="ARBA" id="ARBA00022741"/>
    </source>
</evidence>
<dbReference type="Gene3D" id="1.10.510.10">
    <property type="entry name" value="Transferase(Phosphotransferase) domain 1"/>
    <property type="match status" value="1"/>
</dbReference>
<protein>
    <recommendedName>
        <fullName evidence="2">non-specific serine/threonine protein kinase</fullName>
        <ecNumber evidence="2">2.7.11.1</ecNumber>
    </recommendedName>
</protein>
<evidence type="ECO:0000256" key="11">
    <source>
        <dbReference type="ARBA" id="ARBA00047899"/>
    </source>
</evidence>
<dbReference type="InterPro" id="IPR011009">
    <property type="entry name" value="Kinase-like_dom_sf"/>
</dbReference>
<evidence type="ECO:0000256" key="8">
    <source>
        <dbReference type="ARBA" id="ARBA00022840"/>
    </source>
</evidence>
<dbReference type="Pfam" id="PF00069">
    <property type="entry name" value="Pkinase"/>
    <property type="match status" value="1"/>
</dbReference>
<dbReference type="SUPFAM" id="SSF56112">
    <property type="entry name" value="Protein kinase-like (PK-like)"/>
    <property type="match status" value="1"/>
</dbReference>
<evidence type="ECO:0000313" key="14">
    <source>
        <dbReference type="EMBL" id="KAK9706025.1"/>
    </source>
</evidence>
<feature type="domain" description="Protein kinase" evidence="13">
    <location>
        <begin position="1"/>
        <end position="162"/>
    </location>
</feature>
<keyword evidence="6" id="KW-0547">Nucleotide-binding</keyword>
<keyword evidence="9" id="KW-1133">Transmembrane helix</keyword>
<dbReference type="InterPro" id="IPR008271">
    <property type="entry name" value="Ser/Thr_kinase_AS"/>
</dbReference>
<dbReference type="SMART" id="SM00220">
    <property type="entry name" value="S_TKc"/>
    <property type="match status" value="1"/>
</dbReference>
<comment type="caution">
    <text evidence="14">The sequence shown here is derived from an EMBL/GenBank/DDBJ whole genome shotgun (WGS) entry which is preliminary data.</text>
</comment>
<dbReference type="GO" id="GO:0005886">
    <property type="term" value="C:plasma membrane"/>
    <property type="evidence" value="ECO:0007669"/>
    <property type="project" value="UniProtKB-SubCell"/>
</dbReference>
<comment type="catalytic activity">
    <reaction evidence="11">
        <text>L-threonyl-[protein] + ATP = O-phospho-L-threonyl-[protein] + ADP + H(+)</text>
        <dbReference type="Rhea" id="RHEA:46608"/>
        <dbReference type="Rhea" id="RHEA-COMP:11060"/>
        <dbReference type="Rhea" id="RHEA-COMP:11605"/>
        <dbReference type="ChEBI" id="CHEBI:15378"/>
        <dbReference type="ChEBI" id="CHEBI:30013"/>
        <dbReference type="ChEBI" id="CHEBI:30616"/>
        <dbReference type="ChEBI" id="CHEBI:61977"/>
        <dbReference type="ChEBI" id="CHEBI:456216"/>
        <dbReference type="EC" id="2.7.11.1"/>
    </reaction>
</comment>
<dbReference type="AlphaFoldDB" id="A0AAW1JQX6"/>
<evidence type="ECO:0000256" key="10">
    <source>
        <dbReference type="ARBA" id="ARBA00023136"/>
    </source>
</evidence>
<evidence type="ECO:0000256" key="4">
    <source>
        <dbReference type="ARBA" id="ARBA00022679"/>
    </source>
</evidence>
<reference evidence="14" key="1">
    <citation type="submission" date="2024-03" db="EMBL/GenBank/DDBJ databases">
        <title>WGS assembly of Saponaria officinalis var. Norfolk2.</title>
        <authorList>
            <person name="Jenkins J."/>
            <person name="Shu S."/>
            <person name="Grimwood J."/>
            <person name="Barry K."/>
            <person name="Goodstein D."/>
            <person name="Schmutz J."/>
            <person name="Leebens-Mack J."/>
            <person name="Osbourn A."/>
        </authorList>
    </citation>
    <scope>NUCLEOTIDE SEQUENCE [LARGE SCALE GENOMIC DNA]</scope>
    <source>
        <strain evidence="14">JIC</strain>
    </source>
</reference>
<keyword evidence="10" id="KW-0472">Membrane</keyword>
<evidence type="ECO:0000256" key="2">
    <source>
        <dbReference type="ARBA" id="ARBA00012513"/>
    </source>
</evidence>
<sequence length="255" mass="28266">MDWPTRLKIALGAAKGLSYLHEDCRPMIIHRDIKAANILLDHSFEAQVANFGLAKFSSDTNTPISTGFVGTFGYIAPEYASSGQLTEKCDVFSFGVLLLELITGRPPVVITSHTQIEDSLVEWARPLLVNALEHGNFDPLVDPQLENNYNSTEMGAKCDDYVCCIVCASFSQTSITNESGCSGPPRKYLSPFPVSEPMMVLCLDFAPFTFQPIFMRLHTEDMSRFRKMTCVHEVEESGELSVTRNEYSGGRSVDS</sequence>
<keyword evidence="8" id="KW-0067">ATP-binding</keyword>
<evidence type="ECO:0000256" key="3">
    <source>
        <dbReference type="ARBA" id="ARBA00022527"/>
    </source>
</evidence>
<organism evidence="14 15">
    <name type="scientific">Saponaria officinalis</name>
    <name type="common">Common soapwort</name>
    <name type="synonym">Lychnis saponaria</name>
    <dbReference type="NCBI Taxonomy" id="3572"/>
    <lineage>
        <taxon>Eukaryota</taxon>
        <taxon>Viridiplantae</taxon>
        <taxon>Streptophyta</taxon>
        <taxon>Embryophyta</taxon>
        <taxon>Tracheophyta</taxon>
        <taxon>Spermatophyta</taxon>
        <taxon>Magnoliopsida</taxon>
        <taxon>eudicotyledons</taxon>
        <taxon>Gunneridae</taxon>
        <taxon>Pentapetalae</taxon>
        <taxon>Caryophyllales</taxon>
        <taxon>Caryophyllaceae</taxon>
        <taxon>Caryophylleae</taxon>
        <taxon>Saponaria</taxon>
    </lineage>
</organism>
<evidence type="ECO:0000259" key="13">
    <source>
        <dbReference type="PROSITE" id="PS50011"/>
    </source>
</evidence>
<comment type="catalytic activity">
    <reaction evidence="12">
        <text>L-seryl-[protein] + ATP = O-phospho-L-seryl-[protein] + ADP + H(+)</text>
        <dbReference type="Rhea" id="RHEA:17989"/>
        <dbReference type="Rhea" id="RHEA-COMP:9863"/>
        <dbReference type="Rhea" id="RHEA-COMP:11604"/>
        <dbReference type="ChEBI" id="CHEBI:15378"/>
        <dbReference type="ChEBI" id="CHEBI:29999"/>
        <dbReference type="ChEBI" id="CHEBI:30616"/>
        <dbReference type="ChEBI" id="CHEBI:83421"/>
        <dbReference type="ChEBI" id="CHEBI:456216"/>
        <dbReference type="EC" id="2.7.11.1"/>
    </reaction>
</comment>
<evidence type="ECO:0000256" key="1">
    <source>
        <dbReference type="ARBA" id="ARBA00004162"/>
    </source>
</evidence>
<name>A0AAW1JQX6_SAPOF</name>
<dbReference type="InterPro" id="IPR000719">
    <property type="entry name" value="Prot_kinase_dom"/>
</dbReference>
<dbReference type="PANTHER" id="PTHR47982:SF35">
    <property type="entry name" value="PROLINE-RICH RECEPTOR-LIKE PROTEIN KINASE PERK1-RELATED"/>
    <property type="match status" value="1"/>
</dbReference>
<dbReference type="PANTHER" id="PTHR47982">
    <property type="entry name" value="PROLINE-RICH RECEPTOR-LIKE PROTEIN KINASE PERK4"/>
    <property type="match status" value="1"/>
</dbReference>
<evidence type="ECO:0000313" key="15">
    <source>
        <dbReference type="Proteomes" id="UP001443914"/>
    </source>
</evidence>
<accession>A0AAW1JQX6</accession>
<gene>
    <name evidence="14" type="ORF">RND81_07G099800</name>
</gene>
<dbReference type="Proteomes" id="UP001443914">
    <property type="component" value="Unassembled WGS sequence"/>
</dbReference>
<dbReference type="GO" id="GO:0005524">
    <property type="term" value="F:ATP binding"/>
    <property type="evidence" value="ECO:0007669"/>
    <property type="project" value="UniProtKB-KW"/>
</dbReference>
<dbReference type="PROSITE" id="PS50011">
    <property type="entry name" value="PROTEIN_KINASE_DOM"/>
    <property type="match status" value="1"/>
</dbReference>
<dbReference type="PROSITE" id="PS00108">
    <property type="entry name" value="PROTEIN_KINASE_ST"/>
    <property type="match status" value="1"/>
</dbReference>
<evidence type="ECO:0000256" key="9">
    <source>
        <dbReference type="ARBA" id="ARBA00022989"/>
    </source>
</evidence>